<organism evidence="1 2">
    <name type="scientific">Alkalihalophilus marmarensis DSM 21297</name>
    <dbReference type="NCBI Taxonomy" id="1188261"/>
    <lineage>
        <taxon>Bacteria</taxon>
        <taxon>Bacillati</taxon>
        <taxon>Bacillota</taxon>
        <taxon>Bacilli</taxon>
        <taxon>Bacillales</taxon>
        <taxon>Bacillaceae</taxon>
        <taxon>Alkalihalophilus</taxon>
    </lineage>
</organism>
<dbReference type="EMBL" id="ATAE01000008">
    <property type="protein sequence ID" value="ERN54322.1"/>
    <property type="molecule type" value="Genomic_DNA"/>
</dbReference>
<evidence type="ECO:0000313" key="2">
    <source>
        <dbReference type="Proteomes" id="UP000017170"/>
    </source>
</evidence>
<sequence>MTIKQLLMSILSPIGVPVYPLHNEKNEDTYITFLEYDQRSALNANNEEIKTRYFVQVNIFTKGNFDELSKQVKDILKANGFTRTSEYENYEKDTSYFHKALRFNITK</sequence>
<gene>
    <name evidence="1" type="ORF">A33I_07850</name>
</gene>
<keyword evidence="2" id="KW-1185">Reference proteome</keyword>
<evidence type="ECO:0000313" key="1">
    <source>
        <dbReference type="EMBL" id="ERN54322.1"/>
    </source>
</evidence>
<protein>
    <submittedName>
        <fullName evidence="1">Uncharacterized protein</fullName>
    </submittedName>
</protein>
<dbReference type="AlphaFoldDB" id="U6SSK7"/>
<name>U6SSK7_9BACI</name>
<comment type="caution">
    <text evidence="1">The sequence shown here is derived from an EMBL/GenBank/DDBJ whole genome shotgun (WGS) entry which is preliminary data.</text>
</comment>
<dbReference type="RefSeq" id="WP_022627292.1">
    <property type="nucleotide sequence ID" value="NZ_ATAE01000008.1"/>
</dbReference>
<proteinExistence type="predicted"/>
<reference evidence="1 2" key="1">
    <citation type="journal article" date="2013" name="Genome Announc.">
        <title>Genome Sequence of the Extreme Obligate Alkaliphile Bacillus marmarensis Strain DSM 21297.</title>
        <authorList>
            <person name="Wernick D.G."/>
            <person name="Choi K.Y."/>
            <person name="Tat C.A."/>
            <person name="Lafontaine Rivera J.G."/>
            <person name="Liao J.C."/>
        </authorList>
    </citation>
    <scope>NUCLEOTIDE SEQUENCE [LARGE SCALE GENOMIC DNA]</scope>
    <source>
        <strain evidence="1 2">DSM 21297</strain>
    </source>
</reference>
<accession>U6SSK7</accession>
<dbReference type="Proteomes" id="UP000017170">
    <property type="component" value="Unassembled WGS sequence"/>
</dbReference>